<organism evidence="2 3">
    <name type="scientific">Trichostrongylus colubriformis</name>
    <name type="common">Black scour worm</name>
    <dbReference type="NCBI Taxonomy" id="6319"/>
    <lineage>
        <taxon>Eukaryota</taxon>
        <taxon>Metazoa</taxon>
        <taxon>Ecdysozoa</taxon>
        <taxon>Nematoda</taxon>
        <taxon>Chromadorea</taxon>
        <taxon>Rhabditida</taxon>
        <taxon>Rhabditina</taxon>
        <taxon>Rhabditomorpha</taxon>
        <taxon>Strongyloidea</taxon>
        <taxon>Trichostrongylidae</taxon>
        <taxon>Trichostrongylus</taxon>
    </lineage>
</organism>
<dbReference type="AlphaFoldDB" id="A0AAN8F4Q0"/>
<keyword evidence="1" id="KW-0732">Signal</keyword>
<comment type="caution">
    <text evidence="2">The sequence shown here is derived from an EMBL/GenBank/DDBJ whole genome shotgun (WGS) entry which is preliminary data.</text>
</comment>
<evidence type="ECO:0000256" key="1">
    <source>
        <dbReference type="SAM" id="SignalP"/>
    </source>
</evidence>
<gene>
    <name evidence="2" type="ORF">GCK32_013703</name>
</gene>
<sequence length="71" mass="8136">MCLNSIYVILLLLVLGTEATNFRENCRAALNRGRTVIENHVPAIVHGEMARVRRKINQRMDEMFKAEASFC</sequence>
<name>A0AAN8F4Q0_TRICO</name>
<protein>
    <submittedName>
        <fullName evidence="2">Uncharacterized protein</fullName>
    </submittedName>
</protein>
<reference evidence="2 3" key="1">
    <citation type="submission" date="2019-10" db="EMBL/GenBank/DDBJ databases">
        <title>Assembly and Annotation for the nematode Trichostrongylus colubriformis.</title>
        <authorList>
            <person name="Martin J."/>
        </authorList>
    </citation>
    <scope>NUCLEOTIDE SEQUENCE [LARGE SCALE GENOMIC DNA]</scope>
    <source>
        <strain evidence="2">G859</strain>
        <tissue evidence="2">Whole worm</tissue>
    </source>
</reference>
<dbReference type="Proteomes" id="UP001331761">
    <property type="component" value="Unassembled WGS sequence"/>
</dbReference>
<feature type="chain" id="PRO_5042930181" evidence="1">
    <location>
        <begin position="20"/>
        <end position="71"/>
    </location>
</feature>
<evidence type="ECO:0000313" key="3">
    <source>
        <dbReference type="Proteomes" id="UP001331761"/>
    </source>
</evidence>
<evidence type="ECO:0000313" key="2">
    <source>
        <dbReference type="EMBL" id="KAK5973386.1"/>
    </source>
</evidence>
<proteinExistence type="predicted"/>
<dbReference type="EMBL" id="WIXE01015552">
    <property type="protein sequence ID" value="KAK5973386.1"/>
    <property type="molecule type" value="Genomic_DNA"/>
</dbReference>
<keyword evidence="3" id="KW-1185">Reference proteome</keyword>
<accession>A0AAN8F4Q0</accession>
<feature type="signal peptide" evidence="1">
    <location>
        <begin position="1"/>
        <end position="19"/>
    </location>
</feature>